<evidence type="ECO:0000313" key="2">
    <source>
        <dbReference type="Proteomes" id="UP000285301"/>
    </source>
</evidence>
<dbReference type="OrthoDB" id="258392at2759"/>
<dbReference type="Gene3D" id="3.40.50.1240">
    <property type="entry name" value="Phosphoglycerate mutase-like"/>
    <property type="match status" value="1"/>
</dbReference>
<dbReference type="InterPro" id="IPR000560">
    <property type="entry name" value="His_Pase_clade-2"/>
</dbReference>
<dbReference type="EMBL" id="NCKU01016391">
    <property type="protein sequence ID" value="RWR99207.1"/>
    <property type="molecule type" value="Genomic_DNA"/>
</dbReference>
<sequence length="128" mass="15131">MNQPLITNWPDKPDLDQLNEVVRRLLSYIFDTHHLQRLTADIFDNLSSFIKEIKTVFNNSMREVHDTTVASVLNALGVYDMQFPPYGATLMFEFYEKNFEQKQMKVYYLKNSESENPELLKLPVCNYE</sequence>
<dbReference type="Pfam" id="PF00328">
    <property type="entry name" value="His_Phos_2"/>
    <property type="match status" value="1"/>
</dbReference>
<dbReference type="AlphaFoldDB" id="A0A3S3NPG6"/>
<gene>
    <name evidence="1" type="ORF">B4U79_18822</name>
</gene>
<reference evidence="1 2" key="1">
    <citation type="journal article" date="2018" name="Gigascience">
        <title>Genomes of trombidid mites reveal novel predicted allergens and laterally-transferred genes associated with secondary metabolism.</title>
        <authorList>
            <person name="Dong X."/>
            <person name="Chaisiri K."/>
            <person name="Xia D."/>
            <person name="Armstrong S.D."/>
            <person name="Fang Y."/>
            <person name="Donnelly M.J."/>
            <person name="Kadowaki T."/>
            <person name="McGarry J.W."/>
            <person name="Darby A.C."/>
            <person name="Makepeace B.L."/>
        </authorList>
    </citation>
    <scope>NUCLEOTIDE SEQUENCE [LARGE SCALE GENOMIC DNA]</scope>
    <source>
        <strain evidence="1">UoL-WK</strain>
    </source>
</reference>
<comment type="caution">
    <text evidence="1">The sequence shown here is derived from an EMBL/GenBank/DDBJ whole genome shotgun (WGS) entry which is preliminary data.</text>
</comment>
<protein>
    <submittedName>
        <fullName evidence="1">Prostatic acid phosphatase-like protein</fullName>
    </submittedName>
</protein>
<dbReference type="Proteomes" id="UP000285301">
    <property type="component" value="Unassembled WGS sequence"/>
</dbReference>
<dbReference type="SUPFAM" id="SSF53254">
    <property type="entry name" value="Phosphoglycerate mutase-like"/>
    <property type="match status" value="1"/>
</dbReference>
<evidence type="ECO:0000313" key="1">
    <source>
        <dbReference type="EMBL" id="RWR99207.1"/>
    </source>
</evidence>
<organism evidence="1 2">
    <name type="scientific">Dinothrombium tinctorium</name>
    <dbReference type="NCBI Taxonomy" id="1965070"/>
    <lineage>
        <taxon>Eukaryota</taxon>
        <taxon>Metazoa</taxon>
        <taxon>Ecdysozoa</taxon>
        <taxon>Arthropoda</taxon>
        <taxon>Chelicerata</taxon>
        <taxon>Arachnida</taxon>
        <taxon>Acari</taxon>
        <taxon>Acariformes</taxon>
        <taxon>Trombidiformes</taxon>
        <taxon>Prostigmata</taxon>
        <taxon>Anystina</taxon>
        <taxon>Parasitengona</taxon>
        <taxon>Trombidioidea</taxon>
        <taxon>Trombidiidae</taxon>
        <taxon>Dinothrombium</taxon>
    </lineage>
</organism>
<keyword evidence="2" id="KW-1185">Reference proteome</keyword>
<proteinExistence type="predicted"/>
<dbReference type="GO" id="GO:0016791">
    <property type="term" value="F:phosphatase activity"/>
    <property type="evidence" value="ECO:0007669"/>
    <property type="project" value="UniProtKB-ARBA"/>
</dbReference>
<dbReference type="InterPro" id="IPR029033">
    <property type="entry name" value="His_PPase_superfam"/>
</dbReference>
<accession>A0A3S3NPG6</accession>
<name>A0A3S3NPG6_9ACAR</name>